<reference evidence="2" key="1">
    <citation type="submission" date="2015-04" db="UniProtKB">
        <authorList>
            <consortium name="EnsemblPlants"/>
        </authorList>
    </citation>
    <scope>IDENTIFICATION</scope>
</reference>
<evidence type="ECO:0000256" key="1">
    <source>
        <dbReference type="SAM" id="MobiDB-lite"/>
    </source>
</evidence>
<dbReference type="EnsemblPlants" id="OMERI07G19180.5">
    <property type="protein sequence ID" value="OMERI07G19180.5"/>
    <property type="gene ID" value="OMERI07G19180"/>
</dbReference>
<sequence length="159" mass="17387">MRWHEPGLIGAGSEPDGPPIYSPRLTRRSLEAEPSRSLRHRVSGAAAPTRPPSHDQSTRFPRRDPAWAPPGRGGFIITSPPPRPARAYKRTPLLSSSPSPRVNCDLSTTTTTTTLQAERSTRPLSDEEGLLGWCGGSRIWRFLVAALFGRGECACTCRD</sequence>
<keyword evidence="3" id="KW-1185">Reference proteome</keyword>
<reference evidence="2" key="2">
    <citation type="submission" date="2018-05" db="EMBL/GenBank/DDBJ databases">
        <title>OmerRS3 (Oryza meridionalis Reference Sequence Version 3).</title>
        <authorList>
            <person name="Zhang J."/>
            <person name="Kudrna D."/>
            <person name="Lee S."/>
            <person name="Talag J."/>
            <person name="Welchert J."/>
            <person name="Wing R.A."/>
        </authorList>
    </citation>
    <scope>NUCLEOTIDE SEQUENCE [LARGE SCALE GENOMIC DNA]</scope>
    <source>
        <strain evidence="2">cv. OR44</strain>
    </source>
</reference>
<name>A0A0E0EEN3_9ORYZ</name>
<feature type="region of interest" description="Disordered" evidence="1">
    <location>
        <begin position="1"/>
        <end position="107"/>
    </location>
</feature>
<organism evidence="2">
    <name type="scientific">Oryza meridionalis</name>
    <dbReference type="NCBI Taxonomy" id="40149"/>
    <lineage>
        <taxon>Eukaryota</taxon>
        <taxon>Viridiplantae</taxon>
        <taxon>Streptophyta</taxon>
        <taxon>Embryophyta</taxon>
        <taxon>Tracheophyta</taxon>
        <taxon>Spermatophyta</taxon>
        <taxon>Magnoliopsida</taxon>
        <taxon>Liliopsida</taxon>
        <taxon>Poales</taxon>
        <taxon>Poaceae</taxon>
        <taxon>BOP clade</taxon>
        <taxon>Oryzoideae</taxon>
        <taxon>Oryzeae</taxon>
        <taxon>Oryzinae</taxon>
        <taxon>Oryza</taxon>
    </lineage>
</organism>
<dbReference type="Proteomes" id="UP000008021">
    <property type="component" value="Chromosome 7"/>
</dbReference>
<evidence type="ECO:0000313" key="2">
    <source>
        <dbReference type="EnsemblPlants" id="OMERI07G19180.5"/>
    </source>
</evidence>
<dbReference type="Gramene" id="OMERI07G19180.5">
    <property type="protein sequence ID" value="OMERI07G19180.5"/>
    <property type="gene ID" value="OMERI07G19180"/>
</dbReference>
<dbReference type="AlphaFoldDB" id="A0A0E0EEN3"/>
<proteinExistence type="predicted"/>
<accession>A0A0E0EEN3</accession>
<evidence type="ECO:0000313" key="3">
    <source>
        <dbReference type="Proteomes" id="UP000008021"/>
    </source>
</evidence>
<protein>
    <submittedName>
        <fullName evidence="2">Uncharacterized protein</fullName>
    </submittedName>
</protein>
<dbReference type="HOGENOM" id="CLU_1716166_0_0_1"/>
<feature type="compositionally biased region" description="Basic and acidic residues" evidence="1">
    <location>
        <begin position="52"/>
        <end position="65"/>
    </location>
</feature>